<reference evidence="3 4" key="1">
    <citation type="submission" date="2019-07" db="EMBL/GenBank/DDBJ databases">
        <authorList>
            <person name="Kim J."/>
        </authorList>
    </citation>
    <scope>NUCLEOTIDE SEQUENCE [LARGE SCALE GENOMIC DNA]</scope>
    <source>
        <strain evidence="4">dk17</strain>
    </source>
</reference>
<feature type="transmembrane region" description="Helical" evidence="1">
    <location>
        <begin position="154"/>
        <end position="175"/>
    </location>
</feature>
<dbReference type="Gene3D" id="1.20.144.10">
    <property type="entry name" value="Phosphatidic acid phosphatase type 2/haloperoxidase"/>
    <property type="match status" value="2"/>
</dbReference>
<keyword evidence="1" id="KW-1133">Transmembrane helix</keyword>
<keyword evidence="1" id="KW-0472">Membrane</keyword>
<dbReference type="PANTHER" id="PTHR14969">
    <property type="entry name" value="SPHINGOSINE-1-PHOSPHATE PHOSPHOHYDROLASE"/>
    <property type="match status" value="1"/>
</dbReference>
<dbReference type="Proteomes" id="UP000320042">
    <property type="component" value="Unassembled WGS sequence"/>
</dbReference>
<dbReference type="SMART" id="SM00014">
    <property type="entry name" value="acidPPc"/>
    <property type="match status" value="1"/>
</dbReference>
<feature type="transmembrane region" description="Helical" evidence="1">
    <location>
        <begin position="214"/>
        <end position="233"/>
    </location>
</feature>
<evidence type="ECO:0000313" key="4">
    <source>
        <dbReference type="Proteomes" id="UP000320042"/>
    </source>
</evidence>
<keyword evidence="1" id="KW-0812">Transmembrane</keyword>
<dbReference type="EMBL" id="VOEJ01000007">
    <property type="protein sequence ID" value="TWR26380.1"/>
    <property type="molecule type" value="Genomic_DNA"/>
</dbReference>
<accession>A0A563U4U9</accession>
<proteinExistence type="predicted"/>
<feature type="transmembrane region" description="Helical" evidence="1">
    <location>
        <begin position="90"/>
        <end position="108"/>
    </location>
</feature>
<protein>
    <submittedName>
        <fullName evidence="3">Phosphatase PAP2 family protein</fullName>
    </submittedName>
</protein>
<dbReference type="SUPFAM" id="SSF48317">
    <property type="entry name" value="Acid phosphatase/Vanadium-dependent haloperoxidase"/>
    <property type="match status" value="1"/>
</dbReference>
<dbReference type="PANTHER" id="PTHR14969:SF13">
    <property type="entry name" value="AT30094P"/>
    <property type="match status" value="1"/>
</dbReference>
<evidence type="ECO:0000313" key="3">
    <source>
        <dbReference type="EMBL" id="TWR26380.1"/>
    </source>
</evidence>
<dbReference type="InterPro" id="IPR036938">
    <property type="entry name" value="PAP2/HPO_sf"/>
</dbReference>
<gene>
    <name evidence="3" type="ORF">FPZ43_14545</name>
</gene>
<feature type="domain" description="Phosphatidic acid phosphatase type 2/haloperoxidase" evidence="2">
    <location>
        <begin position="113"/>
        <end position="229"/>
    </location>
</feature>
<evidence type="ECO:0000256" key="1">
    <source>
        <dbReference type="SAM" id="Phobius"/>
    </source>
</evidence>
<dbReference type="AlphaFoldDB" id="A0A563U4U9"/>
<feature type="transmembrane region" description="Helical" evidence="1">
    <location>
        <begin position="187"/>
        <end position="208"/>
    </location>
</feature>
<comment type="caution">
    <text evidence="3">The sequence shown here is derived from an EMBL/GenBank/DDBJ whole genome shotgun (WGS) entry which is preliminary data.</text>
</comment>
<keyword evidence="4" id="KW-1185">Reference proteome</keyword>
<feature type="transmembrane region" description="Helical" evidence="1">
    <location>
        <begin position="115"/>
        <end position="134"/>
    </location>
</feature>
<organism evidence="3 4">
    <name type="scientific">Mucilaginibacter pallidiroseus</name>
    <dbReference type="NCBI Taxonomy" id="2599295"/>
    <lineage>
        <taxon>Bacteria</taxon>
        <taxon>Pseudomonadati</taxon>
        <taxon>Bacteroidota</taxon>
        <taxon>Sphingobacteriia</taxon>
        <taxon>Sphingobacteriales</taxon>
        <taxon>Sphingobacteriaceae</taxon>
        <taxon>Mucilaginibacter</taxon>
    </lineage>
</organism>
<sequence length="248" mass="28123">MRFKSKIKPANRINAKQSPRSRSYYILMNKRRHNIILLVLIILGIGFIALTALVALLPTSGLDIEFSHYIQSRQNPVLDKIMYLISTPGYTPEAPIMIVATSLLFLLFKYKKAAGYTLLTALSGLLSTIVKALVNRPRPSKDIVRIVFETSQKSFPSGHMMFYVIFFGFMIVLMFQLEGVAKWVRTVVIVISLFFIFTIPVSRIYLGAHWFTDVLGGFLLGLPSLYVLAWLYLRKKADDTEAPKPEVV</sequence>
<dbReference type="InterPro" id="IPR000326">
    <property type="entry name" value="PAP2/HPO"/>
</dbReference>
<evidence type="ECO:0000259" key="2">
    <source>
        <dbReference type="SMART" id="SM00014"/>
    </source>
</evidence>
<dbReference type="CDD" id="cd03392">
    <property type="entry name" value="PAP2_like_2"/>
    <property type="match status" value="1"/>
</dbReference>
<feature type="transmembrane region" description="Helical" evidence="1">
    <location>
        <begin position="35"/>
        <end position="57"/>
    </location>
</feature>
<dbReference type="OrthoDB" id="9773582at2"/>
<name>A0A563U4U9_9SPHI</name>
<dbReference type="Pfam" id="PF01569">
    <property type="entry name" value="PAP2"/>
    <property type="match status" value="1"/>
</dbReference>